<comment type="caution">
    <text evidence="4">The sequence shown here is derived from an EMBL/GenBank/DDBJ whole genome shotgun (WGS) entry which is preliminary data.</text>
</comment>
<evidence type="ECO:0000256" key="2">
    <source>
        <dbReference type="ARBA" id="ARBA00011901"/>
    </source>
</evidence>
<dbReference type="AlphaFoldDB" id="A0A430FEQ4"/>
<dbReference type="Gene3D" id="2.30.30.40">
    <property type="entry name" value="SH3 Domains"/>
    <property type="match status" value="1"/>
</dbReference>
<comment type="catalytic activity">
    <reaction evidence="1">
        <text>Hydrolyzes the link between N-acetylmuramoyl residues and L-amino acid residues in certain cell-wall glycopeptides.</text>
        <dbReference type="EC" id="3.5.1.28"/>
    </reaction>
</comment>
<dbReference type="InterPro" id="IPR003646">
    <property type="entry name" value="SH3-like_bac-type"/>
</dbReference>
<dbReference type="InterPro" id="IPR038765">
    <property type="entry name" value="Papain-like_cys_pep_sf"/>
</dbReference>
<dbReference type="Pfam" id="PF05257">
    <property type="entry name" value="CHAP"/>
    <property type="match status" value="1"/>
</dbReference>
<proteinExistence type="predicted"/>
<dbReference type="SMART" id="SM00287">
    <property type="entry name" value="SH3b"/>
    <property type="match status" value="1"/>
</dbReference>
<sequence length="225" mass="24197">MTMTVDQFINTCTGRTVDVDGAYGGQCWDLWSRYAQDVAGVPQSATNTTSGYADSVYTQTWGNQPRLQAAFDKLGPDITPRRGDVAFWSRCAAYPGSHVAIVLADQGANLLCLTQNPGATRQAALTKAGLLGYLRPKTVTAPAQSGPIVVAGTYLVDVDALNVRHRPSTSGAVVATYRRGQTVNLDAWGVYADGYLWGRYTSYGGQVRYIAIGTQGGDWYLALQQ</sequence>
<feature type="domain" description="Peptidase C51" evidence="3">
    <location>
        <begin position="2"/>
        <end position="135"/>
    </location>
</feature>
<dbReference type="Gene3D" id="3.90.1720.10">
    <property type="entry name" value="endopeptidase domain like (from Nostoc punctiforme)"/>
    <property type="match status" value="1"/>
</dbReference>
<dbReference type="PROSITE" id="PS50911">
    <property type="entry name" value="CHAP"/>
    <property type="match status" value="1"/>
</dbReference>
<evidence type="ECO:0000313" key="4">
    <source>
        <dbReference type="EMBL" id="RSX51333.1"/>
    </source>
</evidence>
<dbReference type="InterPro" id="IPR007921">
    <property type="entry name" value="CHAP_dom"/>
</dbReference>
<accession>A0A430FEQ4</accession>
<organism evidence="4 5">
    <name type="scientific">Bifidobacterium samirii</name>
    <dbReference type="NCBI Taxonomy" id="2306974"/>
    <lineage>
        <taxon>Bacteria</taxon>
        <taxon>Bacillati</taxon>
        <taxon>Actinomycetota</taxon>
        <taxon>Actinomycetes</taxon>
        <taxon>Bifidobacteriales</taxon>
        <taxon>Bifidobacteriaceae</taxon>
        <taxon>Bifidobacterium</taxon>
    </lineage>
</organism>
<dbReference type="EC" id="3.5.1.28" evidence="2"/>
<dbReference type="GO" id="GO:0008745">
    <property type="term" value="F:N-acetylmuramoyl-L-alanine amidase activity"/>
    <property type="evidence" value="ECO:0007669"/>
    <property type="project" value="UniProtKB-EC"/>
</dbReference>
<evidence type="ECO:0000259" key="3">
    <source>
        <dbReference type="PROSITE" id="PS50911"/>
    </source>
</evidence>
<dbReference type="EMBL" id="QXGK01000028">
    <property type="protein sequence ID" value="RSX51333.1"/>
    <property type="molecule type" value="Genomic_DNA"/>
</dbReference>
<evidence type="ECO:0000313" key="5">
    <source>
        <dbReference type="Proteomes" id="UP000287470"/>
    </source>
</evidence>
<gene>
    <name evidence="4" type="ORF">D2E24_1896</name>
</gene>
<reference evidence="4 5" key="1">
    <citation type="submission" date="2018-09" db="EMBL/GenBank/DDBJ databases">
        <title>Characterization of the phylogenetic diversity of five novel species belonging to the genus Bifidobacterium.</title>
        <authorList>
            <person name="Lugli G.A."/>
            <person name="Duranti S."/>
            <person name="Milani C."/>
        </authorList>
    </citation>
    <scope>NUCLEOTIDE SEQUENCE [LARGE SCALE GENOMIC DNA]</scope>
    <source>
        <strain evidence="4 5">2033B</strain>
    </source>
</reference>
<keyword evidence="5" id="KW-1185">Reference proteome</keyword>
<dbReference type="RefSeq" id="WP_241222961.1">
    <property type="nucleotide sequence ID" value="NZ_QXGK01000028.1"/>
</dbReference>
<evidence type="ECO:0000256" key="1">
    <source>
        <dbReference type="ARBA" id="ARBA00001561"/>
    </source>
</evidence>
<dbReference type="Proteomes" id="UP000287470">
    <property type="component" value="Unassembled WGS sequence"/>
</dbReference>
<dbReference type="SUPFAM" id="SSF54001">
    <property type="entry name" value="Cysteine proteinases"/>
    <property type="match status" value="1"/>
</dbReference>
<protein>
    <recommendedName>
        <fullName evidence="2">N-acetylmuramoyl-L-alanine amidase</fullName>
        <ecNumber evidence="2">3.5.1.28</ecNumber>
    </recommendedName>
</protein>
<name>A0A430FEQ4_9BIFI</name>